<feature type="domain" description="LiaF transmembrane" evidence="4">
    <location>
        <begin position="9"/>
        <end position="113"/>
    </location>
</feature>
<keyword evidence="2" id="KW-0812">Transmembrane</keyword>
<dbReference type="Pfam" id="PF22570">
    <property type="entry name" value="LiaF-TM"/>
    <property type="match status" value="1"/>
</dbReference>
<evidence type="ECO:0000256" key="1">
    <source>
        <dbReference type="SAM" id="MobiDB-lite"/>
    </source>
</evidence>
<accession>A0ABT9CDM7</accession>
<gene>
    <name evidence="5" type="primary">liaF</name>
    <name evidence="5" type="ORF">Q5741_13220</name>
</gene>
<feature type="transmembrane region" description="Helical" evidence="2">
    <location>
        <begin position="90"/>
        <end position="108"/>
    </location>
</feature>
<organism evidence="5 6">
    <name type="scientific">Paenibacillus lacisoli</name>
    <dbReference type="NCBI Taxonomy" id="3064525"/>
    <lineage>
        <taxon>Bacteria</taxon>
        <taxon>Bacillati</taxon>
        <taxon>Bacillota</taxon>
        <taxon>Bacilli</taxon>
        <taxon>Bacillales</taxon>
        <taxon>Paenibacillaceae</taxon>
        <taxon>Paenibacillus</taxon>
    </lineage>
</organism>
<feature type="transmembrane region" description="Helical" evidence="2">
    <location>
        <begin position="7"/>
        <end position="23"/>
    </location>
</feature>
<keyword evidence="2" id="KW-1133">Transmembrane helix</keyword>
<dbReference type="NCBIfam" id="NF040535">
    <property type="entry name" value="LiaF_C_term"/>
    <property type="match status" value="1"/>
</dbReference>
<dbReference type="EMBL" id="JAUQTB010000007">
    <property type="protein sequence ID" value="MDO7907367.1"/>
    <property type="molecule type" value="Genomic_DNA"/>
</dbReference>
<evidence type="ECO:0000313" key="5">
    <source>
        <dbReference type="EMBL" id="MDO7907367.1"/>
    </source>
</evidence>
<feature type="compositionally biased region" description="Basic and acidic residues" evidence="1">
    <location>
        <begin position="185"/>
        <end position="194"/>
    </location>
</feature>
<evidence type="ECO:0000256" key="2">
    <source>
        <dbReference type="SAM" id="Phobius"/>
    </source>
</evidence>
<evidence type="ECO:0000313" key="6">
    <source>
        <dbReference type="Proteomes" id="UP001240171"/>
    </source>
</evidence>
<sequence>MKHFSSRLFAGVLLVALGVFFILDRMGVIDFSLGYLISTYWPVILLISGLKMLSDRRGSQGLVGPFIVLGIGIYFQGRNLGWFYLSPGDFFKFLIPGLFICCGLYVLFRPRRADQERPVSPEPPFDRRDIRPLDEEFGKAGLSLDEQFEQTFGKMGPDAKTNPLDAPDYEDDGDDRYRDRRNRSEHREDPRHRKEWAEGWDHKHRHSGDKVNKSTFIGDFHLGHEDFQLKNTNVSQFIGDTVIDLTKAQIPYGKTKINISAFIGDVKVFIPDDMDLGIKVNTSSFIGDMSVLNEKRSGFMSSSQVVSSFYKEADKKIILNISAFIGDIRVNKVG</sequence>
<dbReference type="RefSeq" id="WP_305024579.1">
    <property type="nucleotide sequence ID" value="NZ_JAUQTB010000007.1"/>
</dbReference>
<dbReference type="Proteomes" id="UP001240171">
    <property type="component" value="Unassembled WGS sequence"/>
</dbReference>
<feature type="domain" description="Cell wall-active antibiotics response LiaF-like C-terminal" evidence="3">
    <location>
        <begin position="216"/>
        <end position="330"/>
    </location>
</feature>
<reference evidence="5 6" key="1">
    <citation type="submission" date="2023-07" db="EMBL/GenBank/DDBJ databases">
        <title>Paenibacillus sp. JX-17 nov. isolated from soil.</title>
        <authorList>
            <person name="Wan Y."/>
            <person name="Liu B."/>
        </authorList>
    </citation>
    <scope>NUCLEOTIDE SEQUENCE [LARGE SCALE GENOMIC DNA]</scope>
    <source>
        <strain evidence="5 6">JX-17</strain>
    </source>
</reference>
<keyword evidence="2" id="KW-0472">Membrane</keyword>
<dbReference type="Pfam" id="PF09922">
    <property type="entry name" value="LiaF-like_C"/>
    <property type="match status" value="1"/>
</dbReference>
<proteinExistence type="predicted"/>
<comment type="caution">
    <text evidence="5">The sequence shown here is derived from an EMBL/GenBank/DDBJ whole genome shotgun (WGS) entry which is preliminary data.</text>
</comment>
<feature type="transmembrane region" description="Helical" evidence="2">
    <location>
        <begin position="29"/>
        <end position="50"/>
    </location>
</feature>
<dbReference type="InterPro" id="IPR024425">
    <property type="entry name" value="LiaF-like_C"/>
</dbReference>
<dbReference type="InterPro" id="IPR047793">
    <property type="entry name" value="LiaF_C"/>
</dbReference>
<keyword evidence="6" id="KW-1185">Reference proteome</keyword>
<feature type="transmembrane region" description="Helical" evidence="2">
    <location>
        <begin position="62"/>
        <end position="84"/>
    </location>
</feature>
<evidence type="ECO:0000259" key="4">
    <source>
        <dbReference type="Pfam" id="PF22570"/>
    </source>
</evidence>
<feature type="region of interest" description="Disordered" evidence="1">
    <location>
        <begin position="153"/>
        <end position="194"/>
    </location>
</feature>
<protein>
    <submittedName>
        <fullName evidence="5">Cell wall-active antibiotics response protein LiaF</fullName>
    </submittedName>
</protein>
<evidence type="ECO:0000259" key="3">
    <source>
        <dbReference type="Pfam" id="PF09922"/>
    </source>
</evidence>
<dbReference type="InterPro" id="IPR054331">
    <property type="entry name" value="LiaF_TM"/>
</dbReference>
<name>A0ABT9CDM7_9BACL</name>